<gene>
    <name evidence="1" type="ORF">J437_LFUL012111</name>
</gene>
<sequence>MYITVESLAKFYKIPTTDIGGGVLLWISVLKEKAQQNTIETLQHCNTIAVCTELLNNLQCKLWESAPVTPRSQKGLSLRSPRKSKVTRVQLGLWCLLTDPANKDSAAFRPLTCWSQERPQSLTWTTESPASYDLPNEDSMETLNLKEYLADNILEDPEIEARFCPIHEVQRMCTEFSKVWYRRASWWTQKLKLELVELMIWYDNEPKTLRWDYPKPDAMSLR</sequence>
<evidence type="ECO:0000313" key="1">
    <source>
        <dbReference type="EMBL" id="KAG8232465.1"/>
    </source>
</evidence>
<comment type="caution">
    <text evidence="1">The sequence shown here is derived from an EMBL/GenBank/DDBJ whole genome shotgun (WGS) entry which is preliminary data.</text>
</comment>
<accession>A0A8K0KCN0</accession>
<dbReference type="EMBL" id="KZ308620">
    <property type="protein sequence ID" value="KAG8232465.1"/>
    <property type="molecule type" value="Genomic_DNA"/>
</dbReference>
<dbReference type="AlphaFoldDB" id="A0A8K0KCN0"/>
<proteinExistence type="predicted"/>
<evidence type="ECO:0000313" key="2">
    <source>
        <dbReference type="Proteomes" id="UP000792457"/>
    </source>
</evidence>
<protein>
    <submittedName>
        <fullName evidence="1">Uncharacterized protein</fullName>
    </submittedName>
</protein>
<dbReference type="Proteomes" id="UP000792457">
    <property type="component" value="Unassembled WGS sequence"/>
</dbReference>
<name>A0A8K0KCN0_LADFU</name>
<organism evidence="1 2">
    <name type="scientific">Ladona fulva</name>
    <name type="common">Scarce chaser dragonfly</name>
    <name type="synonym">Libellula fulva</name>
    <dbReference type="NCBI Taxonomy" id="123851"/>
    <lineage>
        <taxon>Eukaryota</taxon>
        <taxon>Metazoa</taxon>
        <taxon>Ecdysozoa</taxon>
        <taxon>Arthropoda</taxon>
        <taxon>Hexapoda</taxon>
        <taxon>Insecta</taxon>
        <taxon>Pterygota</taxon>
        <taxon>Palaeoptera</taxon>
        <taxon>Odonata</taxon>
        <taxon>Epiprocta</taxon>
        <taxon>Anisoptera</taxon>
        <taxon>Libelluloidea</taxon>
        <taxon>Libellulidae</taxon>
        <taxon>Ladona</taxon>
    </lineage>
</organism>
<keyword evidence="2" id="KW-1185">Reference proteome</keyword>
<reference evidence="1" key="1">
    <citation type="submission" date="2013-04" db="EMBL/GenBank/DDBJ databases">
        <authorList>
            <person name="Qu J."/>
            <person name="Murali S.C."/>
            <person name="Bandaranaike D."/>
            <person name="Bellair M."/>
            <person name="Blankenburg K."/>
            <person name="Chao H."/>
            <person name="Dinh H."/>
            <person name="Doddapaneni H."/>
            <person name="Downs B."/>
            <person name="Dugan-Rocha S."/>
            <person name="Elkadiri S."/>
            <person name="Gnanaolivu R.D."/>
            <person name="Hernandez B."/>
            <person name="Javaid M."/>
            <person name="Jayaseelan J.C."/>
            <person name="Lee S."/>
            <person name="Li M."/>
            <person name="Ming W."/>
            <person name="Munidasa M."/>
            <person name="Muniz J."/>
            <person name="Nguyen L."/>
            <person name="Ongeri F."/>
            <person name="Osuji N."/>
            <person name="Pu L.-L."/>
            <person name="Puazo M."/>
            <person name="Qu C."/>
            <person name="Quiroz J."/>
            <person name="Raj R."/>
            <person name="Weissenberger G."/>
            <person name="Xin Y."/>
            <person name="Zou X."/>
            <person name="Han Y."/>
            <person name="Richards S."/>
            <person name="Worley K."/>
            <person name="Muzny D."/>
            <person name="Gibbs R."/>
        </authorList>
    </citation>
    <scope>NUCLEOTIDE SEQUENCE</scope>
    <source>
        <strain evidence="1">Sampled in the wild</strain>
    </source>
</reference>
<reference evidence="1" key="2">
    <citation type="submission" date="2017-10" db="EMBL/GenBank/DDBJ databases">
        <title>Ladona fulva Genome sequencing and assembly.</title>
        <authorList>
            <person name="Murali S."/>
            <person name="Richards S."/>
            <person name="Bandaranaike D."/>
            <person name="Bellair M."/>
            <person name="Blankenburg K."/>
            <person name="Chao H."/>
            <person name="Dinh H."/>
            <person name="Doddapaneni H."/>
            <person name="Dugan-Rocha S."/>
            <person name="Elkadiri S."/>
            <person name="Gnanaolivu R."/>
            <person name="Hernandez B."/>
            <person name="Skinner E."/>
            <person name="Javaid M."/>
            <person name="Lee S."/>
            <person name="Li M."/>
            <person name="Ming W."/>
            <person name="Munidasa M."/>
            <person name="Muniz J."/>
            <person name="Nguyen L."/>
            <person name="Hughes D."/>
            <person name="Osuji N."/>
            <person name="Pu L.-L."/>
            <person name="Puazo M."/>
            <person name="Qu C."/>
            <person name="Quiroz J."/>
            <person name="Raj R."/>
            <person name="Weissenberger G."/>
            <person name="Xin Y."/>
            <person name="Zou X."/>
            <person name="Han Y."/>
            <person name="Worley K."/>
            <person name="Muzny D."/>
            <person name="Gibbs R."/>
        </authorList>
    </citation>
    <scope>NUCLEOTIDE SEQUENCE</scope>
    <source>
        <strain evidence="1">Sampled in the wild</strain>
    </source>
</reference>